<name>A0A9D4DHH6_DREPO</name>
<comment type="caution">
    <text evidence="8">The sequence shown here is derived from an EMBL/GenBank/DDBJ whole genome shotgun (WGS) entry which is preliminary data.</text>
</comment>
<dbReference type="PANTHER" id="PTHR15549:SF33">
    <property type="entry name" value="MEMBRANE PROTEIN WSC4, PUTATIVE (AFU_ORTHOLOGUE AFUA_5G09020)-RELATED"/>
    <property type="match status" value="1"/>
</dbReference>
<feature type="chain" id="PRO_5039703499" evidence="7">
    <location>
        <begin position="20"/>
        <end position="335"/>
    </location>
</feature>
<evidence type="ECO:0000256" key="4">
    <source>
        <dbReference type="ARBA" id="ARBA00023136"/>
    </source>
</evidence>
<keyword evidence="2 6" id="KW-0812">Transmembrane</keyword>
<organism evidence="8 9">
    <name type="scientific">Dreissena polymorpha</name>
    <name type="common">Zebra mussel</name>
    <name type="synonym">Mytilus polymorpha</name>
    <dbReference type="NCBI Taxonomy" id="45954"/>
    <lineage>
        <taxon>Eukaryota</taxon>
        <taxon>Metazoa</taxon>
        <taxon>Spiralia</taxon>
        <taxon>Lophotrochozoa</taxon>
        <taxon>Mollusca</taxon>
        <taxon>Bivalvia</taxon>
        <taxon>Autobranchia</taxon>
        <taxon>Heteroconchia</taxon>
        <taxon>Euheterodonta</taxon>
        <taxon>Imparidentia</taxon>
        <taxon>Neoheterodontei</taxon>
        <taxon>Myida</taxon>
        <taxon>Dreissenoidea</taxon>
        <taxon>Dreissenidae</taxon>
        <taxon>Dreissena</taxon>
    </lineage>
</organism>
<keyword evidence="9" id="KW-1185">Reference proteome</keyword>
<evidence type="ECO:0000256" key="6">
    <source>
        <dbReference type="SAM" id="Phobius"/>
    </source>
</evidence>
<evidence type="ECO:0000256" key="1">
    <source>
        <dbReference type="ARBA" id="ARBA00004167"/>
    </source>
</evidence>
<reference evidence="8" key="1">
    <citation type="journal article" date="2019" name="bioRxiv">
        <title>The Genome of the Zebra Mussel, Dreissena polymorpha: A Resource for Invasive Species Research.</title>
        <authorList>
            <person name="McCartney M.A."/>
            <person name="Auch B."/>
            <person name="Kono T."/>
            <person name="Mallez S."/>
            <person name="Zhang Y."/>
            <person name="Obille A."/>
            <person name="Becker A."/>
            <person name="Abrahante J.E."/>
            <person name="Garbe J."/>
            <person name="Badalamenti J.P."/>
            <person name="Herman A."/>
            <person name="Mangelson H."/>
            <person name="Liachko I."/>
            <person name="Sullivan S."/>
            <person name="Sone E.D."/>
            <person name="Koren S."/>
            <person name="Silverstein K.A.T."/>
            <person name="Beckman K.B."/>
            <person name="Gohl D.M."/>
        </authorList>
    </citation>
    <scope>NUCLEOTIDE SEQUENCE</scope>
    <source>
        <strain evidence="8">Duluth1</strain>
        <tissue evidence="8">Whole animal</tissue>
    </source>
</reference>
<keyword evidence="4 6" id="KW-0472">Membrane</keyword>
<dbReference type="SUPFAM" id="SSF57603">
    <property type="entry name" value="FnI-like domain"/>
    <property type="match status" value="1"/>
</dbReference>
<dbReference type="GO" id="GO:0016020">
    <property type="term" value="C:membrane"/>
    <property type="evidence" value="ECO:0007669"/>
    <property type="project" value="UniProtKB-SubCell"/>
</dbReference>
<proteinExistence type="predicted"/>
<feature type="region of interest" description="Disordered" evidence="5">
    <location>
        <begin position="283"/>
        <end position="302"/>
    </location>
</feature>
<reference evidence="8" key="2">
    <citation type="submission" date="2020-11" db="EMBL/GenBank/DDBJ databases">
        <authorList>
            <person name="McCartney M.A."/>
            <person name="Auch B."/>
            <person name="Kono T."/>
            <person name="Mallez S."/>
            <person name="Becker A."/>
            <person name="Gohl D.M."/>
            <person name="Silverstein K.A.T."/>
            <person name="Koren S."/>
            <person name="Bechman K.B."/>
            <person name="Herman A."/>
            <person name="Abrahante J.E."/>
            <person name="Garbe J."/>
        </authorList>
    </citation>
    <scope>NUCLEOTIDE SEQUENCE</scope>
    <source>
        <strain evidence="8">Duluth1</strain>
        <tissue evidence="8">Whole animal</tissue>
    </source>
</reference>
<dbReference type="Gene3D" id="2.10.70.10">
    <property type="entry name" value="Complement Module, domain 1"/>
    <property type="match status" value="1"/>
</dbReference>
<comment type="subcellular location">
    <subcellularLocation>
        <location evidence="1">Membrane</location>
        <topology evidence="1">Single-pass membrane protein</topology>
    </subcellularLocation>
</comment>
<evidence type="ECO:0000256" key="3">
    <source>
        <dbReference type="ARBA" id="ARBA00022989"/>
    </source>
</evidence>
<dbReference type="AlphaFoldDB" id="A0A9D4DHH6"/>
<protein>
    <submittedName>
        <fullName evidence="8">Uncharacterized protein</fullName>
    </submittedName>
</protein>
<dbReference type="GO" id="GO:0071944">
    <property type="term" value="C:cell periphery"/>
    <property type="evidence" value="ECO:0007669"/>
    <property type="project" value="UniProtKB-ARBA"/>
</dbReference>
<dbReference type="PANTHER" id="PTHR15549">
    <property type="entry name" value="PAIRED IMMUNOGLOBULIN-LIKE TYPE 2 RECEPTOR"/>
    <property type="match status" value="1"/>
</dbReference>
<feature type="signal peptide" evidence="7">
    <location>
        <begin position="1"/>
        <end position="19"/>
    </location>
</feature>
<feature type="region of interest" description="Disordered" evidence="5">
    <location>
        <begin position="67"/>
        <end position="100"/>
    </location>
</feature>
<evidence type="ECO:0000256" key="5">
    <source>
        <dbReference type="SAM" id="MobiDB-lite"/>
    </source>
</evidence>
<sequence>MYVYKLVFVLILAKATVKGKKCTLYNGTEINNGDNFNDGCRTCSCLNNGNVSCKPTLCPESSIIPSTAAASSTSPSNNTTTPSSSTSSTSSTTGKTSTSAKSDAAFADSSRATAAGVSVAVALAVAAVVILFFLRKKKKVCFAVTKGSKLENPNDNHHISLARKESEPNANYHSPLSLKELEAHRYSVIATGVIATDGFEQQKNAITPETADVHGYFVLEEHKSGIGNGISINEIQPSLVLEKQGCQPAKTTHSNSNNSSPINKRNSLYLENDNVDMYQEIDSNDTYADIDDSRQGNNDYDYTDKTFKDLKTDKSDNVYNHLNATGNEYDHLGKE</sequence>
<feature type="compositionally biased region" description="Polar residues" evidence="5">
    <location>
        <begin position="249"/>
        <end position="265"/>
    </location>
</feature>
<evidence type="ECO:0000256" key="2">
    <source>
        <dbReference type="ARBA" id="ARBA00022692"/>
    </source>
</evidence>
<dbReference type="Proteomes" id="UP000828390">
    <property type="component" value="Unassembled WGS sequence"/>
</dbReference>
<dbReference type="EMBL" id="JAIWYP010000010">
    <property type="protein sequence ID" value="KAH3748921.1"/>
    <property type="molecule type" value="Genomic_DNA"/>
</dbReference>
<accession>A0A9D4DHH6</accession>
<dbReference type="InterPro" id="IPR051694">
    <property type="entry name" value="Immunoregulatory_rcpt-like"/>
</dbReference>
<keyword evidence="3 6" id="KW-1133">Transmembrane helix</keyword>
<evidence type="ECO:0000313" key="8">
    <source>
        <dbReference type="EMBL" id="KAH3748921.1"/>
    </source>
</evidence>
<gene>
    <name evidence="8" type="ORF">DPMN_183410</name>
</gene>
<feature type="region of interest" description="Disordered" evidence="5">
    <location>
        <begin position="246"/>
        <end position="265"/>
    </location>
</feature>
<evidence type="ECO:0000256" key="7">
    <source>
        <dbReference type="SAM" id="SignalP"/>
    </source>
</evidence>
<evidence type="ECO:0000313" key="9">
    <source>
        <dbReference type="Proteomes" id="UP000828390"/>
    </source>
</evidence>
<feature type="transmembrane region" description="Helical" evidence="6">
    <location>
        <begin position="112"/>
        <end position="134"/>
    </location>
</feature>
<keyword evidence="7" id="KW-0732">Signal</keyword>